<dbReference type="Pfam" id="PF13975">
    <property type="entry name" value="gag-asp_proteas"/>
    <property type="match status" value="1"/>
</dbReference>
<name>A0A1H4KWC7_9HYPH</name>
<sequence length="191" mass="20565">MFRKMIMLGVVVGAAAGVPALYQSNPDFYRGLLQAALTESGDDAPEEVAAAHPSSSPSMMRGETSVLLGKKVSIAADNTGHFVGRFKLNGREMSAMIDTGATYVAINRETARRIGVQLSPSDFKYEVNTANGKVRAAAAAIESLQIGRIYVENIDAVVLDDRALDKVLIGMSFLGRLSRFEVENRALVLEQ</sequence>
<dbReference type="AlphaFoldDB" id="A0A1H4KWC7"/>
<dbReference type="SUPFAM" id="SSF50630">
    <property type="entry name" value="Acid proteases"/>
    <property type="match status" value="1"/>
</dbReference>
<reference evidence="2" key="1">
    <citation type="submission" date="2016-10" db="EMBL/GenBank/DDBJ databases">
        <authorList>
            <person name="Varghese N."/>
            <person name="Submissions S."/>
        </authorList>
    </citation>
    <scope>NUCLEOTIDE SEQUENCE [LARGE SCALE GENOMIC DNA]</scope>
    <source>
        <strain evidence="2">ES.061</strain>
    </source>
</reference>
<dbReference type="NCBIfam" id="TIGR02281">
    <property type="entry name" value="clan_AA_DTGA"/>
    <property type="match status" value="1"/>
</dbReference>
<evidence type="ECO:0000313" key="2">
    <source>
        <dbReference type="Proteomes" id="UP000199064"/>
    </source>
</evidence>
<protein>
    <submittedName>
        <fullName evidence="1">Aspartyl protease family protein</fullName>
    </submittedName>
</protein>
<evidence type="ECO:0000313" key="1">
    <source>
        <dbReference type="EMBL" id="SEB62834.1"/>
    </source>
</evidence>
<organism evidence="1 2">
    <name type="scientific">Nitratireductor aquibiodomus</name>
    <dbReference type="NCBI Taxonomy" id="204799"/>
    <lineage>
        <taxon>Bacteria</taxon>
        <taxon>Pseudomonadati</taxon>
        <taxon>Pseudomonadota</taxon>
        <taxon>Alphaproteobacteria</taxon>
        <taxon>Hyphomicrobiales</taxon>
        <taxon>Phyllobacteriaceae</taxon>
        <taxon>Nitratireductor</taxon>
    </lineage>
</organism>
<dbReference type="Gene3D" id="2.40.70.10">
    <property type="entry name" value="Acid Proteases"/>
    <property type="match status" value="1"/>
</dbReference>
<dbReference type="InterPro" id="IPR034122">
    <property type="entry name" value="Retropepsin-like_bacterial"/>
</dbReference>
<dbReference type="GO" id="GO:0008233">
    <property type="term" value="F:peptidase activity"/>
    <property type="evidence" value="ECO:0007669"/>
    <property type="project" value="UniProtKB-KW"/>
</dbReference>
<dbReference type="InterPro" id="IPR011969">
    <property type="entry name" value="Clan_AA_Asp_peptidase_C"/>
</dbReference>
<dbReference type="CDD" id="cd05483">
    <property type="entry name" value="retropepsin_like_bacteria"/>
    <property type="match status" value="1"/>
</dbReference>
<accession>A0A1H4KWC7</accession>
<keyword evidence="1" id="KW-0645">Protease</keyword>
<proteinExistence type="predicted"/>
<dbReference type="RefSeq" id="WP_090329016.1">
    <property type="nucleotide sequence ID" value="NZ_FNSL01000001.1"/>
</dbReference>
<keyword evidence="1" id="KW-0378">Hydrolase</keyword>
<dbReference type="GO" id="GO:0006508">
    <property type="term" value="P:proteolysis"/>
    <property type="evidence" value="ECO:0007669"/>
    <property type="project" value="UniProtKB-KW"/>
</dbReference>
<keyword evidence="2" id="KW-1185">Reference proteome</keyword>
<dbReference type="Proteomes" id="UP000199064">
    <property type="component" value="Unassembled WGS sequence"/>
</dbReference>
<dbReference type="InterPro" id="IPR021109">
    <property type="entry name" value="Peptidase_aspartic_dom_sf"/>
</dbReference>
<dbReference type="EMBL" id="FNSL01000001">
    <property type="protein sequence ID" value="SEB62834.1"/>
    <property type="molecule type" value="Genomic_DNA"/>
</dbReference>
<gene>
    <name evidence="1" type="ORF">SAMN05216452_2510</name>
</gene>